<organism evidence="3 4">
    <name type="scientific">Candidatus Bealeia paramacronuclearis</name>
    <dbReference type="NCBI Taxonomy" id="1921001"/>
    <lineage>
        <taxon>Bacteria</taxon>
        <taxon>Pseudomonadati</taxon>
        <taxon>Pseudomonadota</taxon>
        <taxon>Alphaproteobacteria</taxon>
        <taxon>Holosporales</taxon>
        <taxon>Holosporaceae</taxon>
        <taxon>Candidatus Bealeia</taxon>
    </lineage>
</organism>
<evidence type="ECO:0000256" key="2">
    <source>
        <dbReference type="ARBA" id="ARBA00023186"/>
    </source>
</evidence>
<proteinExistence type="inferred from homology"/>
<keyword evidence="3" id="KW-0614">Plasmid</keyword>
<dbReference type="SUPFAM" id="SSF50129">
    <property type="entry name" value="GroES-like"/>
    <property type="match status" value="1"/>
</dbReference>
<keyword evidence="4" id="KW-1185">Reference proteome</keyword>
<sequence length="123" mass="14132">MFLSNNYDDLKEHLNGDIPEPLGSQLLLKLFVRDAETEGGITIPEKIREEDIYKSMVGLVMSKGAEVYKDEHLKNWKSPELGDWVLFKPNSGTRFSYHGVPFRFVYDDCIYCILKNPDAVHHG</sequence>
<dbReference type="InterPro" id="IPR037124">
    <property type="entry name" value="Chaperonin_GroES_sf"/>
</dbReference>
<evidence type="ECO:0000313" key="3">
    <source>
        <dbReference type="EMBL" id="WVX67768.1"/>
    </source>
</evidence>
<protein>
    <submittedName>
        <fullName evidence="3">Co-chaperone GroES</fullName>
    </submittedName>
</protein>
<keyword evidence="2" id="KW-0143">Chaperone</keyword>
<gene>
    <name evidence="3" type="ORF">Bealeia1_01987</name>
</gene>
<geneLocation type="plasmid" evidence="3 4">
    <name>pBealeia1</name>
</geneLocation>
<dbReference type="InterPro" id="IPR020818">
    <property type="entry name" value="Chaperonin_GroES"/>
</dbReference>
<dbReference type="RefSeq" id="WP_331256815.1">
    <property type="nucleotide sequence ID" value="NZ_CP133271.1"/>
</dbReference>
<dbReference type="Pfam" id="PF00166">
    <property type="entry name" value="Cpn10"/>
    <property type="match status" value="1"/>
</dbReference>
<dbReference type="EMBL" id="CP133271">
    <property type="protein sequence ID" value="WVX67768.1"/>
    <property type="molecule type" value="Genomic_DNA"/>
</dbReference>
<name>A0ABZ2C9W5_9PROT</name>
<comment type="similarity">
    <text evidence="1">Belongs to the GroES chaperonin family.</text>
</comment>
<dbReference type="CDD" id="cd00320">
    <property type="entry name" value="cpn10"/>
    <property type="match status" value="1"/>
</dbReference>
<dbReference type="Gene3D" id="2.30.33.40">
    <property type="entry name" value="GroES chaperonin"/>
    <property type="match status" value="1"/>
</dbReference>
<reference evidence="3 4" key="1">
    <citation type="journal article" date="2024" name="Environ. Microbiol.">
        <title>Novel evolutionary insights on the interactions of the Holosporales (Alphaproteobacteria) with eukaryotic hosts from comparative genomics.</title>
        <authorList>
            <person name="Giovannini M."/>
            <person name="Petroni G."/>
            <person name="Castelli M."/>
        </authorList>
    </citation>
    <scope>NUCLEOTIDE SEQUENCE [LARGE SCALE GENOMIC DNA]</scope>
    <source>
        <strain evidence="3 4">US_Bl 15I1</strain>
    </source>
</reference>
<dbReference type="InterPro" id="IPR011032">
    <property type="entry name" value="GroES-like_sf"/>
</dbReference>
<dbReference type="Proteomes" id="UP001330434">
    <property type="component" value="Plasmid pBealeia1"/>
</dbReference>
<evidence type="ECO:0000313" key="4">
    <source>
        <dbReference type="Proteomes" id="UP001330434"/>
    </source>
</evidence>
<evidence type="ECO:0000256" key="1">
    <source>
        <dbReference type="ARBA" id="ARBA00006975"/>
    </source>
</evidence>
<accession>A0ABZ2C9W5</accession>